<keyword evidence="4 6" id="KW-1133">Transmembrane helix</keyword>
<keyword evidence="9" id="KW-1185">Reference proteome</keyword>
<proteinExistence type="inferred from homology"/>
<feature type="domain" description="Major facilitator superfamily associated" evidence="8">
    <location>
        <begin position="1"/>
        <end position="158"/>
    </location>
</feature>
<dbReference type="AlphaFoldDB" id="A0A9J7N028"/>
<dbReference type="PANTHER" id="PTHR16172">
    <property type="entry name" value="MAJOR FACILITATOR SUPERFAMILY DOMAIN-CONTAINING PROTEIN 6-LIKE"/>
    <property type="match status" value="1"/>
</dbReference>
<evidence type="ECO:0000256" key="1">
    <source>
        <dbReference type="ARBA" id="ARBA00004141"/>
    </source>
</evidence>
<evidence type="ECO:0000256" key="5">
    <source>
        <dbReference type="ARBA" id="ARBA00023136"/>
    </source>
</evidence>
<dbReference type="GO" id="GO:0016020">
    <property type="term" value="C:membrane"/>
    <property type="evidence" value="ECO:0000318"/>
    <property type="project" value="GO_Central"/>
</dbReference>
<evidence type="ECO:0000256" key="7">
    <source>
        <dbReference type="SAM" id="SignalP"/>
    </source>
</evidence>
<evidence type="ECO:0000259" key="8">
    <source>
        <dbReference type="Pfam" id="PF12832"/>
    </source>
</evidence>
<keyword evidence="5 6" id="KW-0472">Membrane</keyword>
<dbReference type="Gene3D" id="1.20.1250.20">
    <property type="entry name" value="MFS general substrate transporter like domains"/>
    <property type="match status" value="1"/>
</dbReference>
<feature type="transmembrane region" description="Helical" evidence="6">
    <location>
        <begin position="65"/>
        <end position="84"/>
    </location>
</feature>
<organism evidence="9 10">
    <name type="scientific">Branchiostoma floridae</name>
    <name type="common">Florida lancelet</name>
    <name type="synonym">Amphioxus</name>
    <dbReference type="NCBI Taxonomy" id="7739"/>
    <lineage>
        <taxon>Eukaryota</taxon>
        <taxon>Metazoa</taxon>
        <taxon>Chordata</taxon>
        <taxon>Cephalochordata</taxon>
        <taxon>Leptocardii</taxon>
        <taxon>Amphioxiformes</taxon>
        <taxon>Branchiostomatidae</taxon>
        <taxon>Branchiostoma</taxon>
    </lineage>
</organism>
<comment type="subcellular location">
    <subcellularLocation>
        <location evidence="1">Membrane</location>
        <topology evidence="1">Multi-pass membrane protein</topology>
    </subcellularLocation>
</comment>
<dbReference type="GeneID" id="118421796"/>
<gene>
    <name evidence="10" type="primary">LOC118421796</name>
</gene>
<feature type="signal peptide" evidence="7">
    <location>
        <begin position="1"/>
        <end position="19"/>
    </location>
</feature>
<evidence type="ECO:0000256" key="4">
    <source>
        <dbReference type="ARBA" id="ARBA00022989"/>
    </source>
</evidence>
<comment type="similarity">
    <text evidence="2">Belongs to the major facilitator superfamily. MFSD6 family.</text>
</comment>
<evidence type="ECO:0000256" key="6">
    <source>
        <dbReference type="SAM" id="Phobius"/>
    </source>
</evidence>
<name>A0A9J7N028_BRAFL</name>
<evidence type="ECO:0000256" key="3">
    <source>
        <dbReference type="ARBA" id="ARBA00022692"/>
    </source>
</evidence>
<feature type="chain" id="PRO_5039892503" evidence="7">
    <location>
        <begin position="20"/>
        <end position="192"/>
    </location>
</feature>
<accession>A0A9J7N028</accession>
<protein>
    <submittedName>
        <fullName evidence="10">Major facilitator superfamily domain-containing protein 6-like</fullName>
    </submittedName>
</protein>
<dbReference type="InterPro" id="IPR036259">
    <property type="entry name" value="MFS_trans_sf"/>
</dbReference>
<dbReference type="KEGG" id="bfo:118421796"/>
<sequence length="192" mass="20576">MIIVLFAVLLLGACDGASGTFLFLHLKNLGASQTVLGTYLFVKKASEIPAYVISGSIIRKLGHEVVLGVGFVVFGLRFLLYSFVSNPWWAVAIDTLNGYQAVTWAATTSYASISAQDELQTVAQAIVTTTFCALGDPLGDLVGGQVFDRFGAVVLFRAFAVSCLIGFILFYLLYICFGSKKNSGENMLTDSG</sequence>
<dbReference type="InterPro" id="IPR051717">
    <property type="entry name" value="MFS_MFSD6"/>
</dbReference>
<dbReference type="Proteomes" id="UP000001554">
    <property type="component" value="Chromosome 8"/>
</dbReference>
<dbReference type="SUPFAM" id="SSF103473">
    <property type="entry name" value="MFS general substrate transporter"/>
    <property type="match status" value="1"/>
</dbReference>
<dbReference type="RefSeq" id="XP_035685190.1">
    <property type="nucleotide sequence ID" value="XM_035829297.1"/>
</dbReference>
<dbReference type="PANTHER" id="PTHR16172:SF42">
    <property type="entry name" value="MAJOR FACILITATOR SUPERFAMILY (MFS) PROFILE DOMAIN-CONTAINING PROTEIN"/>
    <property type="match status" value="1"/>
</dbReference>
<evidence type="ECO:0000256" key="2">
    <source>
        <dbReference type="ARBA" id="ARBA00005241"/>
    </source>
</evidence>
<evidence type="ECO:0000313" key="10">
    <source>
        <dbReference type="RefSeq" id="XP_035685190.1"/>
    </source>
</evidence>
<dbReference type="InterPro" id="IPR024989">
    <property type="entry name" value="MFS_assoc_dom"/>
</dbReference>
<reference evidence="9" key="1">
    <citation type="journal article" date="2020" name="Nat. Ecol. Evol.">
        <title>Deeply conserved synteny resolves early events in vertebrate evolution.</title>
        <authorList>
            <person name="Simakov O."/>
            <person name="Marletaz F."/>
            <person name="Yue J.X."/>
            <person name="O'Connell B."/>
            <person name="Jenkins J."/>
            <person name="Brandt A."/>
            <person name="Calef R."/>
            <person name="Tung C.H."/>
            <person name="Huang T.K."/>
            <person name="Schmutz J."/>
            <person name="Satoh N."/>
            <person name="Yu J.K."/>
            <person name="Putnam N.H."/>
            <person name="Green R.E."/>
            <person name="Rokhsar D.S."/>
        </authorList>
    </citation>
    <scope>NUCLEOTIDE SEQUENCE [LARGE SCALE GENOMIC DNA]</scope>
    <source>
        <strain evidence="9">S238N-H82</strain>
    </source>
</reference>
<reference evidence="10" key="2">
    <citation type="submission" date="2025-08" db="UniProtKB">
        <authorList>
            <consortium name="RefSeq"/>
        </authorList>
    </citation>
    <scope>IDENTIFICATION</scope>
    <source>
        <strain evidence="10">S238N-H82</strain>
        <tissue evidence="10">Testes</tissue>
    </source>
</reference>
<evidence type="ECO:0000313" key="9">
    <source>
        <dbReference type="Proteomes" id="UP000001554"/>
    </source>
</evidence>
<keyword evidence="7" id="KW-0732">Signal</keyword>
<dbReference type="Pfam" id="PF12832">
    <property type="entry name" value="MFS_1_like"/>
    <property type="match status" value="1"/>
</dbReference>
<feature type="transmembrane region" description="Helical" evidence="6">
    <location>
        <begin position="154"/>
        <end position="177"/>
    </location>
</feature>
<keyword evidence="3 6" id="KW-0812">Transmembrane</keyword>
<dbReference type="OrthoDB" id="515887at2759"/>
<dbReference type="OMA" id="CTADDEY"/>